<reference evidence="1 2" key="1">
    <citation type="submission" date="2020-04" db="EMBL/GenBank/DDBJ databases">
        <title>Vibrio sp. SM6, a novel species isolated from seawater.</title>
        <authorList>
            <person name="Wang X."/>
        </authorList>
    </citation>
    <scope>NUCLEOTIDE SEQUENCE [LARGE SCALE GENOMIC DNA]</scope>
    <source>
        <strain evidence="1 2">SM6</strain>
    </source>
</reference>
<organism evidence="1 2">
    <name type="scientific">Vibrio agarilyticus</name>
    <dbReference type="NCBI Taxonomy" id="2726741"/>
    <lineage>
        <taxon>Bacteria</taxon>
        <taxon>Pseudomonadati</taxon>
        <taxon>Pseudomonadota</taxon>
        <taxon>Gammaproteobacteria</taxon>
        <taxon>Vibrionales</taxon>
        <taxon>Vibrionaceae</taxon>
        <taxon>Vibrio</taxon>
    </lineage>
</organism>
<proteinExistence type="predicted"/>
<sequence length="65" mass="7127">MFLATCVKFEMLVRDFIEQREGVTAIEYALVGVAIAGIVTAVFGTNGDLEKALDEGMKTIKDKMK</sequence>
<dbReference type="EMBL" id="JABAIK010000007">
    <property type="protein sequence ID" value="NLS13084.1"/>
    <property type="molecule type" value="Genomic_DNA"/>
</dbReference>
<keyword evidence="2" id="KW-1185">Reference proteome</keyword>
<dbReference type="Proteomes" id="UP000535589">
    <property type="component" value="Unassembled WGS sequence"/>
</dbReference>
<evidence type="ECO:0000313" key="1">
    <source>
        <dbReference type="EMBL" id="NLS13084.1"/>
    </source>
</evidence>
<protein>
    <submittedName>
        <fullName evidence="1">Flp family type IVb pilin</fullName>
    </submittedName>
</protein>
<dbReference type="RefSeq" id="WP_168836171.1">
    <property type="nucleotide sequence ID" value="NZ_JABAIK010000007.1"/>
</dbReference>
<evidence type="ECO:0000313" key="2">
    <source>
        <dbReference type="Proteomes" id="UP000535589"/>
    </source>
</evidence>
<comment type="caution">
    <text evidence="1">The sequence shown here is derived from an EMBL/GenBank/DDBJ whole genome shotgun (WGS) entry which is preliminary data.</text>
</comment>
<dbReference type="AlphaFoldDB" id="A0A7X8TQU9"/>
<accession>A0A7X8TQU9</accession>
<gene>
    <name evidence="1" type="ORF">HGP28_09300</name>
</gene>
<name>A0A7X8TQU9_9VIBR</name>